<dbReference type="AlphaFoldDB" id="A0A3S5B963"/>
<dbReference type="Proteomes" id="UP000784294">
    <property type="component" value="Unassembled WGS sequence"/>
</dbReference>
<name>A0A3S5B963_9PLAT</name>
<keyword evidence="2" id="KW-1185">Reference proteome</keyword>
<sequence>MLQKRLQKHVAFESSLSQAANCRLDTTQEFRCCAELLGNRMDWKKAQATGSRGGPGCRPSEEAIIEMADNTEERSVRVPSVEELHCGQTEAQSVSILQISEMPKGWHGERR</sequence>
<organism evidence="1 2">
    <name type="scientific">Protopolystoma xenopodis</name>
    <dbReference type="NCBI Taxonomy" id="117903"/>
    <lineage>
        <taxon>Eukaryota</taxon>
        <taxon>Metazoa</taxon>
        <taxon>Spiralia</taxon>
        <taxon>Lophotrochozoa</taxon>
        <taxon>Platyhelminthes</taxon>
        <taxon>Monogenea</taxon>
        <taxon>Polyopisthocotylea</taxon>
        <taxon>Polystomatidea</taxon>
        <taxon>Polystomatidae</taxon>
        <taxon>Protopolystoma</taxon>
    </lineage>
</organism>
<evidence type="ECO:0000313" key="2">
    <source>
        <dbReference type="Proteomes" id="UP000784294"/>
    </source>
</evidence>
<dbReference type="EMBL" id="CAAALY010283210">
    <property type="protein sequence ID" value="VEL43609.1"/>
    <property type="molecule type" value="Genomic_DNA"/>
</dbReference>
<protein>
    <submittedName>
        <fullName evidence="1">Uncharacterized protein</fullName>
    </submittedName>
</protein>
<accession>A0A3S5B963</accession>
<comment type="caution">
    <text evidence="1">The sequence shown here is derived from an EMBL/GenBank/DDBJ whole genome shotgun (WGS) entry which is preliminary data.</text>
</comment>
<proteinExistence type="predicted"/>
<reference evidence="1" key="1">
    <citation type="submission" date="2018-11" db="EMBL/GenBank/DDBJ databases">
        <authorList>
            <consortium name="Pathogen Informatics"/>
        </authorList>
    </citation>
    <scope>NUCLEOTIDE SEQUENCE</scope>
</reference>
<evidence type="ECO:0000313" key="1">
    <source>
        <dbReference type="EMBL" id="VEL43609.1"/>
    </source>
</evidence>
<gene>
    <name evidence="1" type="ORF">PXEA_LOCUS37049</name>
</gene>